<dbReference type="PANTHER" id="PTHR10683">
    <property type="entry name" value="TRANSALDOLASE"/>
    <property type="match status" value="1"/>
</dbReference>
<dbReference type="PROSITE" id="PS01054">
    <property type="entry name" value="TRANSALDOLASE_1"/>
    <property type="match status" value="1"/>
</dbReference>
<dbReference type="SUPFAM" id="SSF51569">
    <property type="entry name" value="Aldolase"/>
    <property type="match status" value="1"/>
</dbReference>
<dbReference type="GO" id="GO:0016832">
    <property type="term" value="F:aldehyde-lyase activity"/>
    <property type="evidence" value="ECO:0007669"/>
    <property type="project" value="InterPro"/>
</dbReference>
<dbReference type="InterPro" id="IPR033919">
    <property type="entry name" value="TSA/FSA_arc/bac"/>
</dbReference>
<dbReference type="EMBL" id="JQBL01000032">
    <property type="protein sequence ID" value="KRN47998.1"/>
    <property type="molecule type" value="Genomic_DNA"/>
</dbReference>
<dbReference type="CDD" id="cd00956">
    <property type="entry name" value="Transaldolase_FSA"/>
    <property type="match status" value="1"/>
</dbReference>
<evidence type="ECO:0000313" key="4">
    <source>
        <dbReference type="Proteomes" id="UP000051841"/>
    </source>
</evidence>
<dbReference type="PROSITE" id="PS00958">
    <property type="entry name" value="TRANSALDOLASE_2"/>
    <property type="match status" value="1"/>
</dbReference>
<accession>A0A0R2H6I0</accession>
<dbReference type="Proteomes" id="UP000051841">
    <property type="component" value="Unassembled WGS sequence"/>
</dbReference>
<dbReference type="RefSeq" id="WP_031589680.1">
    <property type="nucleotide sequence ID" value="NZ_JNKN01000034.1"/>
</dbReference>
<dbReference type="InterPro" id="IPR013785">
    <property type="entry name" value="Aldolase_TIM"/>
</dbReference>
<dbReference type="PANTHER" id="PTHR10683:SF28">
    <property type="entry name" value="TRANSALDOLASE C"/>
    <property type="match status" value="1"/>
</dbReference>
<gene>
    <name evidence="3" type="ORF">IV49_GL001289</name>
</gene>
<organism evidence="3 4">
    <name type="scientific">Kandleria vitulina DSM 20405</name>
    <dbReference type="NCBI Taxonomy" id="1410657"/>
    <lineage>
        <taxon>Bacteria</taxon>
        <taxon>Bacillati</taxon>
        <taxon>Bacillota</taxon>
        <taxon>Erysipelotrichia</taxon>
        <taxon>Erysipelotrichales</taxon>
        <taxon>Coprobacillaceae</taxon>
        <taxon>Kandleria</taxon>
    </lineage>
</organism>
<protein>
    <submittedName>
        <fullName evidence="3">Fructose-6-phosphate aldolase</fullName>
    </submittedName>
</protein>
<dbReference type="AlphaFoldDB" id="A0A0R2H6I0"/>
<evidence type="ECO:0000313" key="3">
    <source>
        <dbReference type="EMBL" id="KRN47998.1"/>
    </source>
</evidence>
<name>A0A0R2H6I0_9FIRM</name>
<sequence>MEFLLDTVNLEEIKKGIEYMPIVGITSNPSIVKKSAPEDFFDHMRKVRHIIGKERTLHVQVTATKAEDMIKEAERICKEIDEDVYIKVPTSLEGIKAMKILKQKGFHITATAIYTTMQAYMALEAGAEYLAPYCNRIANLGGDYRELIENVAFKINTEGYQCKILAASFHALSQVEDALNAGTQSVTVPYSILETIFKNPNINKAVTDFNNDWFSVYDEDILNLK</sequence>
<dbReference type="InterPro" id="IPR018225">
    <property type="entry name" value="Transaldolase_AS"/>
</dbReference>
<dbReference type="PATRIC" id="fig|1410657.5.peg.1331"/>
<dbReference type="Gene3D" id="3.20.20.70">
    <property type="entry name" value="Aldolase class I"/>
    <property type="match status" value="1"/>
</dbReference>
<dbReference type="GO" id="GO:0005737">
    <property type="term" value="C:cytoplasm"/>
    <property type="evidence" value="ECO:0007669"/>
    <property type="project" value="UniProtKB-SubCell"/>
</dbReference>
<keyword evidence="4" id="KW-1185">Reference proteome</keyword>
<reference evidence="3 4" key="1">
    <citation type="journal article" date="2015" name="Genome Announc.">
        <title>Expanding the biotechnology potential of lactobacilli through comparative genomics of 213 strains and associated genera.</title>
        <authorList>
            <person name="Sun Z."/>
            <person name="Harris H.M."/>
            <person name="McCann A."/>
            <person name="Guo C."/>
            <person name="Argimon S."/>
            <person name="Zhang W."/>
            <person name="Yang X."/>
            <person name="Jeffery I.B."/>
            <person name="Cooney J.C."/>
            <person name="Kagawa T.F."/>
            <person name="Liu W."/>
            <person name="Song Y."/>
            <person name="Salvetti E."/>
            <person name="Wrobel A."/>
            <person name="Rasinkangas P."/>
            <person name="Parkhill J."/>
            <person name="Rea M.C."/>
            <person name="O'Sullivan O."/>
            <person name="Ritari J."/>
            <person name="Douillard F.P."/>
            <person name="Paul Ross R."/>
            <person name="Yang R."/>
            <person name="Briner A.E."/>
            <person name="Felis G.E."/>
            <person name="de Vos W.M."/>
            <person name="Barrangou R."/>
            <person name="Klaenhammer T.R."/>
            <person name="Caufield P.W."/>
            <person name="Cui Y."/>
            <person name="Zhang H."/>
            <person name="O'Toole P.W."/>
        </authorList>
    </citation>
    <scope>NUCLEOTIDE SEQUENCE [LARGE SCALE GENOMIC DNA]</scope>
    <source>
        <strain evidence="3 4">DSM 20405</strain>
    </source>
</reference>
<keyword evidence="2" id="KW-0704">Schiff base</keyword>
<proteinExistence type="predicted"/>
<dbReference type="GO" id="GO:0005975">
    <property type="term" value="P:carbohydrate metabolic process"/>
    <property type="evidence" value="ECO:0007669"/>
    <property type="project" value="InterPro"/>
</dbReference>
<evidence type="ECO:0000256" key="2">
    <source>
        <dbReference type="ARBA" id="ARBA00023270"/>
    </source>
</evidence>
<dbReference type="InterPro" id="IPR001585">
    <property type="entry name" value="TAL/FSA"/>
</dbReference>
<comment type="caution">
    <text evidence="3">The sequence shown here is derived from an EMBL/GenBank/DDBJ whole genome shotgun (WGS) entry which is preliminary data.</text>
</comment>
<dbReference type="Pfam" id="PF00923">
    <property type="entry name" value="TAL_FSA"/>
    <property type="match status" value="1"/>
</dbReference>
<dbReference type="NCBIfam" id="NF009299">
    <property type="entry name" value="PRK12656.1"/>
    <property type="match status" value="1"/>
</dbReference>
<evidence type="ECO:0000256" key="1">
    <source>
        <dbReference type="ARBA" id="ARBA00004496"/>
    </source>
</evidence>
<comment type="subcellular location">
    <subcellularLocation>
        <location evidence="1">Cytoplasm</location>
    </subcellularLocation>
</comment>